<dbReference type="Gene3D" id="3.40.50.1000">
    <property type="entry name" value="HAD superfamily/HAD-like"/>
    <property type="match status" value="1"/>
</dbReference>
<dbReference type="InterPro" id="IPR036412">
    <property type="entry name" value="HAD-like_sf"/>
</dbReference>
<accession>A0A370GXF4</accession>
<evidence type="ECO:0000313" key="1">
    <source>
        <dbReference type="EMBL" id="RDI48159.1"/>
    </source>
</evidence>
<protein>
    <recommendedName>
        <fullName evidence="3">Haloacid dehalogenase-like hydrolase</fullName>
    </recommendedName>
</protein>
<comment type="caution">
    <text evidence="1">The sequence shown here is derived from an EMBL/GenBank/DDBJ whole genome shotgun (WGS) entry which is preliminary data.</text>
</comment>
<evidence type="ECO:0000313" key="2">
    <source>
        <dbReference type="Proteomes" id="UP000254720"/>
    </source>
</evidence>
<keyword evidence="2" id="KW-1185">Reference proteome</keyword>
<dbReference type="OrthoDB" id="573782at2"/>
<dbReference type="SUPFAM" id="SSF56784">
    <property type="entry name" value="HAD-like"/>
    <property type="match status" value="1"/>
</dbReference>
<dbReference type="RefSeq" id="WP_114833634.1">
    <property type="nucleotide sequence ID" value="NZ_LR699114.1"/>
</dbReference>
<gene>
    <name evidence="1" type="ORF">C8D86_103124</name>
</gene>
<evidence type="ECO:0008006" key="3">
    <source>
        <dbReference type="Google" id="ProtNLM"/>
    </source>
</evidence>
<dbReference type="Proteomes" id="UP000254720">
    <property type="component" value="Unassembled WGS sequence"/>
</dbReference>
<sequence length="201" mass="23467">MRIGFDFDNTIVSYDALFHKVAMEQGAIDQTIPVNKLAVRDHLRATDREPIWTEMQGYVYGARMDEAQSYPDALKVMRRLKQVGHTLVIVSHKTKYPYLGKQYDLHEAARSWIEKHLRDEAGRLIPADHVFFEITKEDKLSRIDQLDCDVFIDDLPEILLASLFPGKTRRYLFDPEQYHMNAHLPDIKVVSSWPVFESYLL</sequence>
<dbReference type="AlphaFoldDB" id="A0A370GXF4"/>
<reference evidence="1 2" key="1">
    <citation type="submission" date="2018-07" db="EMBL/GenBank/DDBJ databases">
        <title>Genomic Encyclopedia of Type Strains, Phase IV (KMG-IV): sequencing the most valuable type-strain genomes for metagenomic binning, comparative biology and taxonomic classification.</title>
        <authorList>
            <person name="Goeker M."/>
        </authorList>
    </citation>
    <scope>NUCLEOTIDE SEQUENCE [LARGE SCALE GENOMIC DNA]</scope>
    <source>
        <strain evidence="1 2">DSM 16500</strain>
    </source>
</reference>
<name>A0A370GXF4_9COXI</name>
<organism evidence="1 2">
    <name type="scientific">Aquicella lusitana</name>
    <dbReference type="NCBI Taxonomy" id="254246"/>
    <lineage>
        <taxon>Bacteria</taxon>
        <taxon>Pseudomonadati</taxon>
        <taxon>Pseudomonadota</taxon>
        <taxon>Gammaproteobacteria</taxon>
        <taxon>Legionellales</taxon>
        <taxon>Coxiellaceae</taxon>
        <taxon>Aquicella</taxon>
    </lineage>
</organism>
<dbReference type="InterPro" id="IPR023214">
    <property type="entry name" value="HAD_sf"/>
</dbReference>
<proteinExistence type="predicted"/>
<dbReference type="EMBL" id="QQAX01000003">
    <property type="protein sequence ID" value="RDI48159.1"/>
    <property type="molecule type" value="Genomic_DNA"/>
</dbReference>